<evidence type="ECO:0000256" key="4">
    <source>
        <dbReference type="ARBA" id="ARBA00018370"/>
    </source>
</evidence>
<keyword evidence="13" id="KW-1185">Reference proteome</keyword>
<dbReference type="RefSeq" id="WP_161982780.1">
    <property type="nucleotide sequence ID" value="NZ_CP029077.1"/>
</dbReference>
<evidence type="ECO:0000256" key="8">
    <source>
        <dbReference type="ARBA" id="ARBA00030642"/>
    </source>
</evidence>
<dbReference type="InterPro" id="IPR046357">
    <property type="entry name" value="PPIase_dom_sf"/>
</dbReference>
<accession>A0A5B8XCM8</accession>
<dbReference type="Pfam" id="PF00639">
    <property type="entry name" value="Rotamase"/>
    <property type="match status" value="1"/>
</dbReference>
<dbReference type="OrthoDB" id="14196at2"/>
<evidence type="ECO:0000256" key="1">
    <source>
        <dbReference type="ARBA" id="ARBA00000971"/>
    </source>
</evidence>
<name>A0A5B8XCM8_9RICK</name>
<evidence type="ECO:0000256" key="9">
    <source>
        <dbReference type="ARBA" id="ARBA00031484"/>
    </source>
</evidence>
<protein>
    <recommendedName>
        <fullName evidence="4">Parvulin-like PPIase</fullName>
        <ecNumber evidence="3">5.2.1.8</ecNumber>
    </recommendedName>
    <alternativeName>
        <fullName evidence="8">Peptidyl-prolyl cis-trans isomerase plp</fullName>
    </alternativeName>
    <alternativeName>
        <fullName evidence="9">Rotamase plp</fullName>
    </alternativeName>
</protein>
<evidence type="ECO:0000256" key="7">
    <source>
        <dbReference type="ARBA" id="ARBA00023235"/>
    </source>
</evidence>
<comment type="catalytic activity">
    <reaction evidence="1">
        <text>[protein]-peptidylproline (omega=180) = [protein]-peptidylproline (omega=0)</text>
        <dbReference type="Rhea" id="RHEA:16237"/>
        <dbReference type="Rhea" id="RHEA-COMP:10747"/>
        <dbReference type="Rhea" id="RHEA-COMP:10748"/>
        <dbReference type="ChEBI" id="CHEBI:83833"/>
        <dbReference type="ChEBI" id="CHEBI:83834"/>
        <dbReference type="EC" id="5.2.1.8"/>
    </reaction>
</comment>
<organism evidence="12 13">
    <name type="scientific">Candidatus Deianiraea vastatrix</name>
    <dbReference type="NCBI Taxonomy" id="2163644"/>
    <lineage>
        <taxon>Bacteria</taxon>
        <taxon>Pseudomonadati</taxon>
        <taxon>Pseudomonadota</taxon>
        <taxon>Alphaproteobacteria</taxon>
        <taxon>Rickettsiales</taxon>
        <taxon>Candidatus Deianiraeaceae</taxon>
        <taxon>Candidatus Deianiraea</taxon>
    </lineage>
</organism>
<sequence length="270" mass="30397">MAFTQSLYRLISVTLFTTFLFAGPSFASERIASIGKYEITKQEADLATKMAGLGEFDKLSVDSKKVVVQRLINDKVLEEQSKKEKINEQDDVAMATRAILVSKYIEKHSGNLETLAKKKYDETTSALKGKKTYTLSHILVKDEAEVNKIYKTLSTSANWKSEFKKLAKEKSIDTATAKNGGLVGSVPEMKLPADFLSNIQNDKTNTLIKPFKTNLGYHIATVEKVEPVHIEPYEKVKNVFIGQVFQEETERLAKENLKGKEVKFEFDAKK</sequence>
<gene>
    <name evidence="12" type="ORF">Deia_00245</name>
</gene>
<dbReference type="Gene3D" id="3.10.50.40">
    <property type="match status" value="1"/>
</dbReference>
<reference evidence="12 13" key="1">
    <citation type="journal article" date="2019" name="ISME J.">
        <title>Deianiraea, an extracellular bacterium associated with the ciliate Paramecium, suggests an alternative scenario for the evolution of Rickettsiales.</title>
        <authorList>
            <person name="Castelli M."/>
            <person name="Sabaneyeva E."/>
            <person name="Lanzoni O."/>
            <person name="Lebedeva N."/>
            <person name="Floriano A.M."/>
            <person name="Gaiarsa S."/>
            <person name="Benken K."/>
            <person name="Modeo L."/>
            <person name="Bandi C."/>
            <person name="Potekhin A."/>
            <person name="Sassera D."/>
            <person name="Petroni G."/>
        </authorList>
    </citation>
    <scope>NUCLEOTIDE SEQUENCE [LARGE SCALE GENOMIC DNA]</scope>
    <source>
        <strain evidence="12">CyL4-1</strain>
    </source>
</reference>
<dbReference type="PANTHER" id="PTHR47245:SF1">
    <property type="entry name" value="FOLDASE PROTEIN PRSA"/>
    <property type="match status" value="1"/>
</dbReference>
<dbReference type="AlphaFoldDB" id="A0A5B8XCM8"/>
<dbReference type="SUPFAM" id="SSF109998">
    <property type="entry name" value="Triger factor/SurA peptide-binding domain-like"/>
    <property type="match status" value="1"/>
</dbReference>
<proteinExistence type="inferred from homology"/>
<dbReference type="EC" id="5.2.1.8" evidence="3"/>
<evidence type="ECO:0000256" key="6">
    <source>
        <dbReference type="ARBA" id="ARBA00023110"/>
    </source>
</evidence>
<evidence type="ECO:0000313" key="13">
    <source>
        <dbReference type="Proteomes" id="UP000321934"/>
    </source>
</evidence>
<dbReference type="SUPFAM" id="SSF54534">
    <property type="entry name" value="FKBP-like"/>
    <property type="match status" value="1"/>
</dbReference>
<evidence type="ECO:0000259" key="11">
    <source>
        <dbReference type="PROSITE" id="PS50198"/>
    </source>
</evidence>
<evidence type="ECO:0000313" key="12">
    <source>
        <dbReference type="EMBL" id="QED23053.1"/>
    </source>
</evidence>
<dbReference type="InterPro" id="IPR000297">
    <property type="entry name" value="PPIase_PpiC"/>
</dbReference>
<comment type="similarity">
    <text evidence="2">Belongs to the PpiC/parvulin rotamase family.</text>
</comment>
<evidence type="ECO:0000256" key="10">
    <source>
        <dbReference type="PROSITE-ProRule" id="PRU00278"/>
    </source>
</evidence>
<dbReference type="InterPro" id="IPR027304">
    <property type="entry name" value="Trigger_fact/SurA_dom_sf"/>
</dbReference>
<evidence type="ECO:0000256" key="3">
    <source>
        <dbReference type="ARBA" id="ARBA00013194"/>
    </source>
</evidence>
<feature type="domain" description="PpiC" evidence="11">
    <location>
        <begin position="130"/>
        <end position="224"/>
    </location>
</feature>
<dbReference type="GO" id="GO:0003755">
    <property type="term" value="F:peptidyl-prolyl cis-trans isomerase activity"/>
    <property type="evidence" value="ECO:0007669"/>
    <property type="project" value="UniProtKB-KW"/>
</dbReference>
<evidence type="ECO:0000256" key="2">
    <source>
        <dbReference type="ARBA" id="ARBA00007656"/>
    </source>
</evidence>
<dbReference type="Proteomes" id="UP000321934">
    <property type="component" value="Chromosome"/>
</dbReference>
<dbReference type="PANTHER" id="PTHR47245">
    <property type="entry name" value="PEPTIDYLPROLYL ISOMERASE"/>
    <property type="match status" value="1"/>
</dbReference>
<evidence type="ECO:0000256" key="5">
    <source>
        <dbReference type="ARBA" id="ARBA00022729"/>
    </source>
</evidence>
<dbReference type="InterPro" id="IPR050245">
    <property type="entry name" value="PrsA_foldase"/>
</dbReference>
<keyword evidence="6 10" id="KW-0697">Rotamase</keyword>
<dbReference type="PROSITE" id="PS50198">
    <property type="entry name" value="PPIC_PPIASE_2"/>
    <property type="match status" value="1"/>
</dbReference>
<dbReference type="EMBL" id="CP029077">
    <property type="protein sequence ID" value="QED23053.1"/>
    <property type="molecule type" value="Genomic_DNA"/>
</dbReference>
<keyword evidence="7 10" id="KW-0413">Isomerase</keyword>
<keyword evidence="5" id="KW-0732">Signal</keyword>